<evidence type="ECO:0000256" key="2">
    <source>
        <dbReference type="ARBA" id="ARBA00004170"/>
    </source>
</evidence>
<evidence type="ECO:0000256" key="6">
    <source>
        <dbReference type="ARBA" id="ARBA00023065"/>
    </source>
</evidence>
<evidence type="ECO:0000256" key="4">
    <source>
        <dbReference type="ARBA" id="ARBA00022448"/>
    </source>
</evidence>
<dbReference type="PANTHER" id="PTHR11693:SF22">
    <property type="entry name" value="ATP SYNTHASE SUBUNIT GAMMA, MITOCHONDRIAL"/>
    <property type="match status" value="1"/>
</dbReference>
<evidence type="ECO:0000313" key="10">
    <source>
        <dbReference type="EMBL" id="KKW35095.1"/>
    </source>
</evidence>
<dbReference type="CDD" id="cd12151">
    <property type="entry name" value="F1-ATPase_gamma"/>
    <property type="match status" value="1"/>
</dbReference>
<protein>
    <submittedName>
        <fullName evidence="10">ATP synthase gamma chain</fullName>
    </submittedName>
</protein>
<dbReference type="EMBL" id="LCRM01000053">
    <property type="protein sequence ID" value="KKW35095.1"/>
    <property type="molecule type" value="Genomic_DNA"/>
</dbReference>
<organism evidence="10 11">
    <name type="scientific">Candidatus Giovannonibacteria bacterium GW2011_GWA2_53_7</name>
    <dbReference type="NCBI Taxonomy" id="1618650"/>
    <lineage>
        <taxon>Bacteria</taxon>
        <taxon>Candidatus Giovannoniibacteriota</taxon>
    </lineage>
</organism>
<comment type="function">
    <text evidence="1">Produces ATP from ADP in the presence of a proton gradient across the membrane. The gamma chain is believed to be important in regulating ATPase activity and the flow of protons through the CF(0) complex.</text>
</comment>
<dbReference type="InterPro" id="IPR035968">
    <property type="entry name" value="ATP_synth_F1_ATPase_gsu"/>
</dbReference>
<evidence type="ECO:0000313" key="11">
    <source>
        <dbReference type="Proteomes" id="UP000034290"/>
    </source>
</evidence>
<evidence type="ECO:0000256" key="3">
    <source>
        <dbReference type="ARBA" id="ARBA00007681"/>
    </source>
</evidence>
<evidence type="ECO:0000256" key="7">
    <source>
        <dbReference type="ARBA" id="ARBA00023136"/>
    </source>
</evidence>
<keyword evidence="4" id="KW-0813">Transport</keyword>
<gene>
    <name evidence="10" type="ORF">UY81_C0053G0001</name>
</gene>
<dbReference type="InterPro" id="IPR000131">
    <property type="entry name" value="ATP_synth_F1_gsu"/>
</dbReference>
<evidence type="ECO:0000256" key="5">
    <source>
        <dbReference type="ARBA" id="ARBA00022781"/>
    </source>
</evidence>
<keyword evidence="8" id="KW-0139">CF(1)</keyword>
<dbReference type="Proteomes" id="UP000034290">
    <property type="component" value="Unassembled WGS sequence"/>
</dbReference>
<evidence type="ECO:0000256" key="9">
    <source>
        <dbReference type="ARBA" id="ARBA00023310"/>
    </source>
</evidence>
<comment type="similarity">
    <text evidence="3">Belongs to the ATPase gamma chain family.</text>
</comment>
<evidence type="ECO:0000256" key="8">
    <source>
        <dbReference type="ARBA" id="ARBA00023196"/>
    </source>
</evidence>
<feature type="non-terminal residue" evidence="10">
    <location>
        <position position="252"/>
    </location>
</feature>
<keyword evidence="6" id="KW-0406">Ion transport</keyword>
<keyword evidence="5" id="KW-0375">Hydrogen ion transport</keyword>
<name>A0A0G1XW23_9BACT</name>
<comment type="caution">
    <text evidence="10">The sequence shown here is derived from an EMBL/GenBank/DDBJ whole genome shotgun (WGS) entry which is preliminary data.</text>
</comment>
<sequence>MAVNKKIILRRIRSVKNTRKITKAMELVSAAKMKRAMEAVAGSRPYVERLRSLVRRIAETRNIAEHPLLARREGRERVLLVLIMSDRGLCGAYNVQLVRRVRQFLAEHAQEVEVDVIAVGKRAGHAAKRLGLNLLALYPNVTASPRAAHARPIVKEILNGYISERYDDVFLAFTDFRSAIAQIPRVMTLLPMKKMFEDFGSVPKHALGGEERAPLEIAEAAECLFEPNQEVVLDFALSRIVESMVYQALLES</sequence>
<accession>A0A0G1XW23</accession>
<dbReference type="GO" id="GO:0046933">
    <property type="term" value="F:proton-transporting ATP synthase activity, rotational mechanism"/>
    <property type="evidence" value="ECO:0007669"/>
    <property type="project" value="InterPro"/>
</dbReference>
<dbReference type="Gene3D" id="1.10.287.80">
    <property type="entry name" value="ATP synthase, gamma subunit, helix hairpin domain"/>
    <property type="match status" value="1"/>
</dbReference>
<dbReference type="AlphaFoldDB" id="A0A0G1XW23"/>
<dbReference type="SUPFAM" id="SSF52943">
    <property type="entry name" value="ATP synthase (F1-ATPase), gamma subunit"/>
    <property type="match status" value="1"/>
</dbReference>
<dbReference type="Pfam" id="PF00231">
    <property type="entry name" value="ATP-synt"/>
    <property type="match status" value="1"/>
</dbReference>
<comment type="subcellular location">
    <subcellularLocation>
        <location evidence="2">Membrane</location>
        <topology evidence="2">Peripheral membrane protein</topology>
    </subcellularLocation>
</comment>
<dbReference type="PANTHER" id="PTHR11693">
    <property type="entry name" value="ATP SYNTHASE GAMMA CHAIN"/>
    <property type="match status" value="1"/>
</dbReference>
<keyword evidence="9" id="KW-0066">ATP synthesis</keyword>
<dbReference type="GO" id="GO:0045259">
    <property type="term" value="C:proton-transporting ATP synthase complex"/>
    <property type="evidence" value="ECO:0007669"/>
    <property type="project" value="UniProtKB-KW"/>
</dbReference>
<evidence type="ECO:0000256" key="1">
    <source>
        <dbReference type="ARBA" id="ARBA00003456"/>
    </source>
</evidence>
<proteinExistence type="inferred from homology"/>
<dbReference type="Gene3D" id="3.40.1380.10">
    <property type="match status" value="1"/>
</dbReference>
<dbReference type="PRINTS" id="PR00126">
    <property type="entry name" value="ATPASEGAMMA"/>
</dbReference>
<reference evidence="10 11" key="1">
    <citation type="journal article" date="2015" name="Nature">
        <title>rRNA introns, odd ribosomes, and small enigmatic genomes across a large radiation of phyla.</title>
        <authorList>
            <person name="Brown C.T."/>
            <person name="Hug L.A."/>
            <person name="Thomas B.C."/>
            <person name="Sharon I."/>
            <person name="Castelle C.J."/>
            <person name="Singh A."/>
            <person name="Wilkins M.J."/>
            <person name="Williams K.H."/>
            <person name="Banfield J.F."/>
        </authorList>
    </citation>
    <scope>NUCLEOTIDE SEQUENCE [LARGE SCALE GENOMIC DNA]</scope>
</reference>
<keyword evidence="7" id="KW-0472">Membrane</keyword>